<sequence length="132" mass="15104">MEDREFFDLLYQQWSKTTGAKDMFWMSEEYKDGTGRWKVYAVHVGTDHQETRKLIAADLQSEADADFIAAVHGCLADLTRRLNSALDEADRADYDRDSRECRIAELELENAELRAKLEADPADISRQDALDG</sequence>
<protein>
    <submittedName>
        <fullName evidence="2">Uncharacterized protein</fullName>
    </submittedName>
</protein>
<reference evidence="2 3" key="1">
    <citation type="submission" date="2014-10" db="EMBL/GenBank/DDBJ databases">
        <authorList>
            <person name="Batty M."/>
            <person name="Bermudez J."/>
            <person name="Birge J."/>
            <person name="Bukant S.K."/>
            <person name="Carr K.E."/>
            <person name="Coghlan K."/>
            <person name="Dasiuk E.A."/>
            <person name="Freeman C."/>
            <person name="Freitas V."/>
            <person name="Fudge K.A."/>
            <person name="Gries J."/>
            <person name="Grome K."/>
            <person name="Guilford N.C."/>
            <person name="Hirsch A.L."/>
            <person name="Ibele A."/>
            <person name="Jensen-Cody C.W."/>
            <person name="Jones M."/>
            <person name="Jones J.E."/>
            <person name="Jordan T.K."/>
            <person name="Kangas L."/>
            <person name="Karam A."/>
            <person name="Kozlov A.V."/>
            <person name="LeTendre N."/>
            <person name="Massie A."/>
            <person name="Matern J."/>
            <person name="Moe R."/>
            <person name="Montoya N.R."/>
            <person name="Moran M."/>
            <person name="Murphy A.M."/>
            <person name="Neelay O."/>
            <person name="Obrinsky T."/>
            <person name="Parker J."/>
            <person name="Price K."/>
            <person name="Raygoza P.M."/>
            <person name="Reese B."/>
            <person name="Shafer A."/>
            <person name="Shellooe L.T."/>
            <person name="Uppendahl K."/>
            <person name="Van Deynze B."/>
            <person name="Wiest K."/>
            <person name="Xun H."/>
            <person name="Young C."/>
            <person name="Ettinger A.-S.H."/>
            <person name="Haydock J."/>
            <person name="Poxleitner M.K."/>
            <person name="Anders K.R."/>
            <person name="Serrano M.G."/>
            <person name="Buck G."/>
            <person name="Lee V."/>
            <person name="Wang Y."/>
            <person name="Carvalho R."/>
            <person name="Voegtly L."/>
            <person name="Shi R."/>
            <person name="Duckworth R."/>
            <person name="Johnson A."/>
            <person name="Loviza R."/>
            <person name="Walstead R."/>
            <person name="Shah Z."/>
            <person name="Kiflezghi M."/>
            <person name="Wade K."/>
            <person name="Braun M.A."/>
            <person name="Delesalle V.A."/>
            <person name="Hughes L.E."/>
            <person name="Ware V.C."/>
            <person name="Bradley K.W."/>
            <person name="Barker L.P."/>
            <person name="Asai D.J."/>
            <person name="Bowman C.A."/>
            <person name="Russell D.A."/>
            <person name="Pope W.H."/>
            <person name="Jacobs-Sera D."/>
            <person name="Hendrix R.W."/>
            <person name="Hatfull G.F."/>
        </authorList>
    </citation>
    <scope>NUCLEOTIDE SEQUENCE [LARGE SCALE GENOMIC DNA]</scope>
</reference>
<keyword evidence="1" id="KW-0175">Coiled coil</keyword>
<dbReference type="Proteomes" id="UP000031068">
    <property type="component" value="Segment"/>
</dbReference>
<feature type="coiled-coil region" evidence="1">
    <location>
        <begin position="75"/>
        <end position="116"/>
    </location>
</feature>
<evidence type="ECO:0000313" key="3">
    <source>
        <dbReference type="Proteomes" id="UP000031068"/>
    </source>
</evidence>
<evidence type="ECO:0000256" key="1">
    <source>
        <dbReference type="SAM" id="Coils"/>
    </source>
</evidence>
<dbReference type="EMBL" id="KP017311">
    <property type="protein sequence ID" value="AJA41827.1"/>
    <property type="molecule type" value="Genomic_DNA"/>
</dbReference>
<proteinExistence type="predicted"/>
<name>A0A0A7RT20_BPMB2</name>
<organism evidence="2 3">
    <name type="scientific">Mycobacterium phage Spike509</name>
    <dbReference type="NCBI Taxonomy" id="1567452"/>
    <lineage>
        <taxon>Viruses</taxon>
        <taxon>Duplodnaviria</taxon>
        <taxon>Heunggongvirae</taxon>
        <taxon>Uroviricota</taxon>
        <taxon>Caudoviricetes</taxon>
        <taxon>Microwolfvirus</taxon>
        <taxon>Mycobacterium phage Bxz2</taxon>
    </lineage>
</organism>
<accession>A0A0A7RT20</accession>
<evidence type="ECO:0000313" key="2">
    <source>
        <dbReference type="EMBL" id="AJA41827.1"/>
    </source>
</evidence>
<gene>
    <name evidence="2" type="ORF">PBI_SPIKE509_44</name>
</gene>